<comment type="caution">
    <text evidence="1">The sequence shown here is derived from an EMBL/GenBank/DDBJ whole genome shotgun (WGS) entry which is preliminary data.</text>
</comment>
<dbReference type="Proteomes" id="UP000774570">
    <property type="component" value="Unassembled WGS sequence"/>
</dbReference>
<keyword evidence="2" id="KW-1185">Reference proteome</keyword>
<gene>
    <name evidence="1" type="ORF">K1Y72_16210</name>
</gene>
<evidence type="ECO:0000313" key="2">
    <source>
        <dbReference type="Proteomes" id="UP000774570"/>
    </source>
</evidence>
<protein>
    <recommendedName>
        <fullName evidence="3">DUF3291 domain-containing protein</fullName>
    </recommendedName>
</protein>
<dbReference type="SUPFAM" id="SSF54909">
    <property type="entry name" value="Dimeric alpha+beta barrel"/>
    <property type="match status" value="1"/>
</dbReference>
<accession>A0ABS7FUD4</accession>
<sequence length="140" mass="16171">MRFPWISRPAAANGGDAVVLVTWFRLKDSWRSPGFMLHSLLLWWQALRSPGLLGIAIEAHPFRGTFWTLSAWTDRRSLSAYTRTDPHGAAMDRIRPWMDEFERVSWTLPTADLPHTPTARPLWTDAAERVTQERRSRTSL</sequence>
<organism evidence="1 2">
    <name type="scientific">Actinomadura parmotrematis</name>
    <dbReference type="NCBI Taxonomy" id="2864039"/>
    <lineage>
        <taxon>Bacteria</taxon>
        <taxon>Bacillati</taxon>
        <taxon>Actinomycetota</taxon>
        <taxon>Actinomycetes</taxon>
        <taxon>Streptosporangiales</taxon>
        <taxon>Thermomonosporaceae</taxon>
        <taxon>Actinomadura</taxon>
    </lineage>
</organism>
<dbReference type="RefSeq" id="WP_220167158.1">
    <property type="nucleotide sequence ID" value="NZ_JAIBOA010000009.1"/>
</dbReference>
<proteinExistence type="predicted"/>
<name>A0ABS7FUD4_9ACTN</name>
<dbReference type="InterPro" id="IPR011008">
    <property type="entry name" value="Dimeric_a/b-barrel"/>
</dbReference>
<reference evidence="1 2" key="1">
    <citation type="submission" date="2021-07" db="EMBL/GenBank/DDBJ databases">
        <title>Actinomadura sp. PM05-2 isolated from lichen.</title>
        <authorList>
            <person name="Somphong A."/>
            <person name="Phongsopitanun W."/>
            <person name="Tanasupawat S."/>
            <person name="Peongsungnone V."/>
        </authorList>
    </citation>
    <scope>NUCLEOTIDE SEQUENCE [LARGE SCALE GENOMIC DNA]</scope>
    <source>
        <strain evidence="1 2">PM05-2</strain>
    </source>
</reference>
<evidence type="ECO:0000313" key="1">
    <source>
        <dbReference type="EMBL" id="MBW8483931.1"/>
    </source>
</evidence>
<evidence type="ECO:0008006" key="3">
    <source>
        <dbReference type="Google" id="ProtNLM"/>
    </source>
</evidence>
<dbReference type="EMBL" id="JAIBOA010000009">
    <property type="protein sequence ID" value="MBW8483931.1"/>
    <property type="molecule type" value="Genomic_DNA"/>
</dbReference>